<dbReference type="KEGG" id="cbi:CLJ_B2939"/>
<name>A0A3F2ZXD5_CLOB6</name>
<dbReference type="InterPro" id="IPR029063">
    <property type="entry name" value="SAM-dependent_MTases_sf"/>
</dbReference>
<proteinExistence type="predicted"/>
<dbReference type="EMBL" id="CP001083">
    <property type="protein sequence ID" value="ACQ52153.1"/>
    <property type="molecule type" value="Genomic_DNA"/>
</dbReference>
<reference evidence="2" key="2">
    <citation type="submission" date="2008-05" db="EMBL/GenBank/DDBJ databases">
        <title>Genome sequence of Clostridium botulinum Ba4 strain 657.</title>
        <authorList>
            <person name="Shrivastava S."/>
            <person name="Brown J.L."/>
            <person name="Bruce D."/>
            <person name="Detter C."/>
            <person name="Munk C."/>
            <person name="Smith L.A."/>
            <person name="Smith T.J."/>
            <person name="Sutton G."/>
            <person name="Brettin T.S."/>
        </authorList>
    </citation>
    <scope>NUCLEOTIDE SEQUENCE [LARGE SCALE GENOMIC DNA]</scope>
    <source>
        <strain evidence="2">657 / Type Ba4</strain>
    </source>
</reference>
<protein>
    <recommendedName>
        <fullName evidence="3">Methyltransferase domain-containing protein</fullName>
    </recommendedName>
</protein>
<dbReference type="Proteomes" id="UP000002333">
    <property type="component" value="Chromosome"/>
</dbReference>
<evidence type="ECO:0008006" key="3">
    <source>
        <dbReference type="Google" id="ProtNLM"/>
    </source>
</evidence>
<organism evidence="1 2">
    <name type="scientific">Clostridium botulinum (strain 657 / Type Ba4)</name>
    <dbReference type="NCBI Taxonomy" id="515621"/>
    <lineage>
        <taxon>Bacteria</taxon>
        <taxon>Bacillati</taxon>
        <taxon>Bacillota</taxon>
        <taxon>Clostridia</taxon>
        <taxon>Eubacteriales</taxon>
        <taxon>Clostridiaceae</taxon>
        <taxon>Clostridium</taxon>
    </lineage>
</organism>
<reference evidence="1 2" key="1">
    <citation type="journal article" date="2007" name="PLoS ONE">
        <title>Analysis of the neurotoxin complex genes in Clostridium botulinum A1-A4 and B1 strains: BoNT/A3, /Ba4 and /B1 clusters are located within plasmids.</title>
        <authorList>
            <person name="Smith T.J."/>
            <person name="Hill K.K."/>
            <person name="Foley B.T."/>
            <person name="Detter J.C."/>
            <person name="Munk A.C."/>
            <person name="Bruce D.C."/>
            <person name="Doggett N.A."/>
            <person name="Smith L.A."/>
            <person name="Marks J.D."/>
            <person name="Xie G."/>
            <person name="Brettin T.S."/>
        </authorList>
    </citation>
    <scope>NUCLEOTIDE SEQUENCE [LARGE SCALE GENOMIC DNA]</scope>
    <source>
        <strain evidence="2">657 / Type Ba4</strain>
    </source>
</reference>
<sequence length="425" mass="49625">MVSNLKEDVFIFGASRAGIECFNNTKNIHNIVGYIDNDKNKWNTTIENINVYSPDILLKYRNNRVIIASVYYKEIINQLEKMEIYNYDFEPIILKNHKMDNKIVESKRILFKKLRNIDIKSLKISDYNKRYLSEIINDAKFFLQVYSEILQSIITKINKPLDEVNFIDYGGGTGILSILAKEVGFGNVYYNDIYDVSCCDAKEIASKLGYNIKDYICGDLKQVIKYCNENKICFDCLGNFDVLEHIYNLKKFFSNIRYISENSMVLSMFTTANPYNKEIVGKLTQQHKKIEYEERVKVYGCKERDSLKAYFHIRIEIIKQYLESKSIYLDDNKIKELSNVTKGKDKNDIIRILDEFLKTNNLPDNNDKFSSNTCDPYTGNWAEHLIDFEKLISYIQKLGKINISLLPNNKEELKNSNVIAINLVM</sequence>
<evidence type="ECO:0000313" key="1">
    <source>
        <dbReference type="EMBL" id="ACQ52153.1"/>
    </source>
</evidence>
<dbReference type="RefSeq" id="WP_003361330.1">
    <property type="nucleotide sequence ID" value="NC_012658.1"/>
</dbReference>
<dbReference type="Gene3D" id="3.40.50.720">
    <property type="entry name" value="NAD(P)-binding Rossmann-like Domain"/>
    <property type="match status" value="1"/>
</dbReference>
<gene>
    <name evidence="1" type="ordered locus">CLJ_B2939</name>
</gene>
<dbReference type="AlphaFoldDB" id="A0A3F2ZXD5"/>
<accession>A0A3F2ZXD5</accession>
<dbReference type="Gene3D" id="3.40.50.150">
    <property type="entry name" value="Vaccinia Virus protein VP39"/>
    <property type="match status" value="1"/>
</dbReference>
<dbReference type="SUPFAM" id="SSF53335">
    <property type="entry name" value="S-adenosyl-L-methionine-dependent methyltransferases"/>
    <property type="match status" value="1"/>
</dbReference>
<evidence type="ECO:0000313" key="2">
    <source>
        <dbReference type="Proteomes" id="UP000002333"/>
    </source>
</evidence>